<dbReference type="EMBL" id="RCHS01001413">
    <property type="protein sequence ID" value="RMX53663.1"/>
    <property type="molecule type" value="Genomic_DNA"/>
</dbReference>
<evidence type="ECO:0000259" key="18">
    <source>
        <dbReference type="PROSITE" id="PS50268"/>
    </source>
</evidence>
<accession>A0A3M6UIZ6</accession>
<evidence type="ECO:0000256" key="9">
    <source>
        <dbReference type="ARBA" id="ARBA00022737"/>
    </source>
</evidence>
<keyword evidence="7 12" id="KW-0349">Heme</keyword>
<dbReference type="SUPFAM" id="SSF48113">
    <property type="entry name" value="Heme-dependent peroxidases"/>
    <property type="match status" value="1"/>
</dbReference>
<evidence type="ECO:0000256" key="13">
    <source>
        <dbReference type="PROSITE-ProRule" id="PRU00043"/>
    </source>
</evidence>
<dbReference type="SUPFAM" id="SSF57196">
    <property type="entry name" value="EGF/Laminin"/>
    <property type="match status" value="1"/>
</dbReference>
<dbReference type="GO" id="GO:0020037">
    <property type="term" value="F:heme binding"/>
    <property type="evidence" value="ECO:0007669"/>
    <property type="project" value="InterPro"/>
</dbReference>
<dbReference type="InterPro" id="IPR000152">
    <property type="entry name" value="EGF-type_Asp/Asn_hydroxyl_site"/>
</dbReference>
<dbReference type="OrthoDB" id="823504at2759"/>
<dbReference type="InterPro" id="IPR001881">
    <property type="entry name" value="EGF-like_Ca-bd_dom"/>
</dbReference>
<evidence type="ECO:0000313" key="20">
    <source>
        <dbReference type="Proteomes" id="UP000275408"/>
    </source>
</evidence>
<dbReference type="InterPro" id="IPR025155">
    <property type="entry name" value="WxxW_domain"/>
</dbReference>
<dbReference type="PROSITE" id="PS01180">
    <property type="entry name" value="CUB"/>
    <property type="match status" value="1"/>
</dbReference>
<dbReference type="FunFam" id="1.10.640.10:FF:000003">
    <property type="entry name" value="chorion peroxidase"/>
    <property type="match status" value="1"/>
</dbReference>
<dbReference type="Pfam" id="PF07645">
    <property type="entry name" value="EGF_CA"/>
    <property type="match status" value="1"/>
</dbReference>
<dbReference type="PROSITE" id="PS00010">
    <property type="entry name" value="ASX_HYDROXYL"/>
    <property type="match status" value="1"/>
</dbReference>
<feature type="domain" description="EGF-like" evidence="17">
    <location>
        <begin position="151"/>
        <end position="192"/>
    </location>
</feature>
<comment type="similarity">
    <text evidence="3">Belongs to the prostaglandin G/H synthase family.</text>
</comment>
<keyword evidence="8 15" id="KW-0732">Signal</keyword>
<evidence type="ECO:0000256" key="15">
    <source>
        <dbReference type="SAM" id="SignalP"/>
    </source>
</evidence>
<evidence type="ECO:0000256" key="4">
    <source>
        <dbReference type="ARBA" id="ARBA00022525"/>
    </source>
</evidence>
<dbReference type="GO" id="GO:0005576">
    <property type="term" value="C:extracellular region"/>
    <property type="evidence" value="ECO:0007669"/>
    <property type="project" value="UniProtKB-SubCell"/>
</dbReference>
<dbReference type="SMART" id="SM00181">
    <property type="entry name" value="EGF"/>
    <property type="match status" value="1"/>
</dbReference>
<dbReference type="InterPro" id="IPR037120">
    <property type="entry name" value="Haem_peroxidase_sf_animal"/>
</dbReference>
<name>A0A3M6UIZ6_POCDA</name>
<keyword evidence="20" id="KW-1185">Reference proteome</keyword>
<dbReference type="SMART" id="SM00042">
    <property type="entry name" value="CUB"/>
    <property type="match status" value="1"/>
</dbReference>
<dbReference type="GO" id="GO:0006979">
    <property type="term" value="P:response to oxidative stress"/>
    <property type="evidence" value="ECO:0007669"/>
    <property type="project" value="InterPro"/>
</dbReference>
<dbReference type="PRINTS" id="PR00457">
    <property type="entry name" value="ANPEROXIDASE"/>
</dbReference>
<comment type="cofactor">
    <cofactor evidence="1">
        <name>heme b</name>
        <dbReference type="ChEBI" id="CHEBI:60344"/>
    </cofactor>
</comment>
<dbReference type="NCBIfam" id="NF033679">
    <property type="entry name" value="DNRLRE_dom"/>
    <property type="match status" value="1"/>
</dbReference>
<dbReference type="InterPro" id="IPR018097">
    <property type="entry name" value="EGF_Ca-bd_CS"/>
</dbReference>
<keyword evidence="10" id="KW-1015">Disulfide bond</keyword>
<dbReference type="SUPFAM" id="SSF49313">
    <property type="entry name" value="Cadherin-like"/>
    <property type="match status" value="2"/>
</dbReference>
<dbReference type="InterPro" id="IPR035914">
    <property type="entry name" value="Sperma_CUB_dom_sf"/>
</dbReference>
<keyword evidence="13" id="KW-0106">Calcium</keyword>
<keyword evidence="6" id="KW-0575">Peroxidase</keyword>
<dbReference type="PROSITE" id="PS50026">
    <property type="entry name" value="EGF_3"/>
    <property type="match status" value="1"/>
</dbReference>
<evidence type="ECO:0000256" key="10">
    <source>
        <dbReference type="ARBA" id="ARBA00023157"/>
    </source>
</evidence>
<dbReference type="CDD" id="cd00041">
    <property type="entry name" value="CUB"/>
    <property type="match status" value="1"/>
</dbReference>
<dbReference type="InterPro" id="IPR015919">
    <property type="entry name" value="Cadherin-like_sf"/>
</dbReference>
<dbReference type="PROSITE" id="PS50292">
    <property type="entry name" value="PEROXIDASE_3"/>
    <property type="match status" value="1"/>
</dbReference>
<evidence type="ECO:0000259" key="16">
    <source>
        <dbReference type="PROSITE" id="PS01180"/>
    </source>
</evidence>
<proteinExistence type="inferred from homology"/>
<evidence type="ECO:0000256" key="7">
    <source>
        <dbReference type="ARBA" id="ARBA00022617"/>
    </source>
</evidence>
<feature type="chain" id="PRO_5018277665" description="EGF-like domain-containing protein" evidence="15">
    <location>
        <begin position="21"/>
        <end position="1424"/>
    </location>
</feature>
<dbReference type="InterPro" id="IPR000859">
    <property type="entry name" value="CUB_dom"/>
</dbReference>
<dbReference type="Pfam" id="PF00431">
    <property type="entry name" value="CUB"/>
    <property type="match status" value="1"/>
</dbReference>
<evidence type="ECO:0000313" key="19">
    <source>
        <dbReference type="EMBL" id="RMX53663.1"/>
    </source>
</evidence>
<sequence length="1424" mass="161762">MKRFLEVVIVLTYLFSAVVTEDPPGKCQRRIYQITGNSGVIKSPGYPKSYNPLQTCIWRIIVKKGYRIHLYFDPHFDVTRTKACREEYVMVSTRRQRFTYFNVVRTSKDSVVFCGDQKPSNVTSPGNEMWVRFKSRYGGRRGFKAWFGAEDIDECSEFAKGGCHHDCLNTPGSFRCTCRLGYHLSPDRKRCVEDIVISFSKRRYNASVEATAPPGTSIITVHANTGNSKRSLRYYIISVNGKRVRAKTRTRFDMDPEIGTISIRRKLKINAVYRLRVKARYRNVSSSYAMVIVRATSPLKKPRLSADEGLKFPSPIYSVIIPYTMIVGQTILHLRAEKSEGLTNSSIRYRVQSVDPFNRSPFFSLNPIKGSLKIDRDLTDLISGEKPANFVLQVIARAQENPNVFASTQVSIVIVPEYAGNNYVKSSMEAVNNRSFIVLSSDRLRSHKNASFYNKKKSSRGRTEFSLHRLFRRPSLEAQRISNADLKFNKIIREIKREVADDLIVDERARSGVVSVRLGPSTVASANRLSDIIEELNCSMPTADCSDTEYHSRYRTFDGTCNNLDNPLWGAATTPYTRMLDPIYYDVNGLSDPAGFPDQPYAPELPSPHRVSKEFIIHVTEASGNKNRYSHMMMQWGQFLDHDLSFTAESEGAEKCFLPNCDRSPGDYEPPCFPIMYADGSGCTMFTRSAAACQTDNENVTPREQLNTITSFIDGSQIYGSSIELAENLRDFDSKKGHLKITRPRYLLPFVKSPFNPPLNLCQLFGGCYDAGDFRVNEQIALVAMHTLWVREHNRIADILFEINKHWNAERIFHEARKIIGAILQHITYSHYLPKILGADFLPPYHGYTNVHPGILNVFATSAFRFGHSMVRPKFAMLDANYDPVAPDVPLIKAFFNNKLIQREGIEPVLLGLLANESQSTSREIAAGLTKHLFQQPESEHGFDLAALNIQRGRDHGLPGYGAWRRECNLSHADIFQETTYEIKNATSRQILHDLYEDVEYADLWVAGLAEDPLPEAMVGPTLHCILKEQFRRLRDGDRFWYENGVFTVEQLDEIGKTSLSRVLCDNIYGIVSVQKDSFIAAKDELKRVECTQIPSMDLTKWRENQPSVPEPLGTWSEWVYTVRKPTGSWAVSIADDICPSSMMDIECQLADGSPTQSSGQVIHCKERVGVYCRNREQAGDKNVCMDYRFRFLCSSIEKPVSQGLRSLTTTLTLSKPDTQCNTGRYPSDFPLSFDTVQHITIAHAYTNEPNSEYMFAGKDKGQPKKRFLISFDVKKITRRAIVHSAKLYLYLLKFGAGSEGDETARSPSNSLELYQIISTDWHAENTTSVIPWHQDYLGIGKDVTKKRLTQSKSLQPGEGQRWIELDIQHAVRNWQIRNQPNYGLLLKVRKESNADALMKFASRDHPLLDLHPKLVVCLTIPPW</sequence>
<feature type="binding site" description="axial binding residue" evidence="12">
    <location>
        <position position="868"/>
    </location>
    <ligand>
        <name>heme b</name>
        <dbReference type="ChEBI" id="CHEBI:60344"/>
    </ligand>
    <ligandPart>
        <name>Fe</name>
        <dbReference type="ChEBI" id="CHEBI:18248"/>
    </ligandPart>
</feature>
<keyword evidence="11" id="KW-0325">Glycoprotein</keyword>
<dbReference type="CDD" id="cd00054">
    <property type="entry name" value="EGF_CA"/>
    <property type="match status" value="1"/>
</dbReference>
<evidence type="ECO:0000256" key="14">
    <source>
        <dbReference type="PROSITE-ProRule" id="PRU00076"/>
    </source>
</evidence>
<dbReference type="Gene3D" id="1.10.640.10">
    <property type="entry name" value="Haem peroxidase domain superfamily, animal type"/>
    <property type="match status" value="1"/>
</dbReference>
<feature type="signal peptide" evidence="15">
    <location>
        <begin position="1"/>
        <end position="20"/>
    </location>
</feature>
<dbReference type="Pfam" id="PF13330">
    <property type="entry name" value="Mucin2_WxxW"/>
    <property type="match status" value="1"/>
</dbReference>
<dbReference type="SUPFAM" id="SSF49854">
    <property type="entry name" value="Spermadhesin, CUB domain"/>
    <property type="match status" value="1"/>
</dbReference>
<dbReference type="InterPro" id="IPR010255">
    <property type="entry name" value="Haem_peroxidase_sf"/>
</dbReference>
<feature type="domain" description="CUB" evidence="16">
    <location>
        <begin position="27"/>
        <end position="150"/>
    </location>
</feature>
<keyword evidence="4" id="KW-0964">Secreted</keyword>
<keyword evidence="12" id="KW-0479">Metal-binding</keyword>
<keyword evidence="9" id="KW-0677">Repeat</keyword>
<dbReference type="Gene3D" id="2.10.25.10">
    <property type="entry name" value="Laminin"/>
    <property type="match status" value="1"/>
</dbReference>
<keyword evidence="6" id="KW-0560">Oxidoreductase</keyword>
<keyword evidence="5 14" id="KW-0245">EGF-like domain</keyword>
<evidence type="ECO:0000256" key="3">
    <source>
        <dbReference type="ARBA" id="ARBA00008928"/>
    </source>
</evidence>
<dbReference type="GO" id="GO:0005509">
    <property type="term" value="F:calcium ion binding"/>
    <property type="evidence" value="ECO:0007669"/>
    <property type="project" value="UniProtKB-UniRule"/>
</dbReference>
<evidence type="ECO:0000256" key="8">
    <source>
        <dbReference type="ARBA" id="ARBA00022729"/>
    </source>
</evidence>
<dbReference type="FunFam" id="2.10.25.10:FF:000240">
    <property type="entry name" value="Vitamin K-dependent protein S"/>
    <property type="match status" value="1"/>
</dbReference>
<evidence type="ECO:0000256" key="2">
    <source>
        <dbReference type="ARBA" id="ARBA00004613"/>
    </source>
</evidence>
<dbReference type="Gene3D" id="2.60.120.970">
    <property type="match status" value="1"/>
</dbReference>
<organism evidence="19 20">
    <name type="scientific">Pocillopora damicornis</name>
    <name type="common">Cauliflower coral</name>
    <name type="synonym">Millepora damicornis</name>
    <dbReference type="NCBI Taxonomy" id="46731"/>
    <lineage>
        <taxon>Eukaryota</taxon>
        <taxon>Metazoa</taxon>
        <taxon>Cnidaria</taxon>
        <taxon>Anthozoa</taxon>
        <taxon>Hexacorallia</taxon>
        <taxon>Scleractinia</taxon>
        <taxon>Astrocoeniina</taxon>
        <taxon>Pocilloporidae</taxon>
        <taxon>Pocillopora</taxon>
    </lineage>
</organism>
<dbReference type="Gene3D" id="2.60.120.290">
    <property type="entry name" value="Spermadhesin, CUB domain"/>
    <property type="match status" value="1"/>
</dbReference>
<reference evidence="19 20" key="1">
    <citation type="journal article" date="2018" name="Sci. Rep.">
        <title>Comparative analysis of the Pocillopora damicornis genome highlights role of immune system in coral evolution.</title>
        <authorList>
            <person name="Cunning R."/>
            <person name="Bay R.A."/>
            <person name="Gillette P."/>
            <person name="Baker A.C."/>
            <person name="Traylor-Knowles N."/>
        </authorList>
    </citation>
    <scope>NUCLEOTIDE SEQUENCE [LARGE SCALE GENOMIC DNA]</scope>
    <source>
        <strain evidence="19">RSMAS</strain>
        <tissue evidence="19">Whole animal</tissue>
    </source>
</reference>
<dbReference type="InterPro" id="IPR001111">
    <property type="entry name" value="TGF-b_propeptide"/>
</dbReference>
<evidence type="ECO:0000256" key="5">
    <source>
        <dbReference type="ARBA" id="ARBA00022536"/>
    </source>
</evidence>
<comment type="caution">
    <text evidence="14">Lacks conserved residue(s) required for the propagation of feature annotation.</text>
</comment>
<evidence type="ECO:0000259" key="17">
    <source>
        <dbReference type="PROSITE" id="PS50026"/>
    </source>
</evidence>
<dbReference type="Pfam" id="PF03098">
    <property type="entry name" value="An_peroxidase"/>
    <property type="match status" value="1"/>
</dbReference>
<dbReference type="InterPro" id="IPR049883">
    <property type="entry name" value="NOTCH1_EGF-like"/>
</dbReference>
<dbReference type="GO" id="GO:0016020">
    <property type="term" value="C:membrane"/>
    <property type="evidence" value="ECO:0007669"/>
    <property type="project" value="InterPro"/>
</dbReference>
<comment type="subcellular location">
    <subcellularLocation>
        <location evidence="2">Secreted</location>
    </subcellularLocation>
</comment>
<dbReference type="InterPro" id="IPR019791">
    <property type="entry name" value="Haem_peroxidase_animal"/>
</dbReference>
<keyword evidence="12" id="KW-0408">Iron</keyword>
<evidence type="ECO:0008006" key="21">
    <source>
        <dbReference type="Google" id="ProtNLM"/>
    </source>
</evidence>
<gene>
    <name evidence="19" type="ORF">pdam_00000448</name>
</gene>
<dbReference type="CDD" id="cd11304">
    <property type="entry name" value="Cadherin_repeat"/>
    <property type="match status" value="1"/>
</dbReference>
<dbReference type="InterPro" id="IPR000742">
    <property type="entry name" value="EGF"/>
</dbReference>
<dbReference type="Proteomes" id="UP000275408">
    <property type="component" value="Unassembled WGS sequence"/>
</dbReference>
<dbReference type="Gene3D" id="2.60.40.60">
    <property type="entry name" value="Cadherins"/>
    <property type="match status" value="2"/>
</dbReference>
<dbReference type="GO" id="GO:0007156">
    <property type="term" value="P:homophilic cell adhesion via plasma membrane adhesion molecules"/>
    <property type="evidence" value="ECO:0007669"/>
    <property type="project" value="InterPro"/>
</dbReference>
<comment type="caution">
    <text evidence="19">The sequence shown here is derived from an EMBL/GenBank/DDBJ whole genome shotgun (WGS) entry which is preliminary data.</text>
</comment>
<evidence type="ECO:0000256" key="11">
    <source>
        <dbReference type="ARBA" id="ARBA00023180"/>
    </source>
</evidence>
<dbReference type="PROSITE" id="PS01187">
    <property type="entry name" value="EGF_CA"/>
    <property type="match status" value="1"/>
</dbReference>
<dbReference type="GO" id="GO:0004601">
    <property type="term" value="F:peroxidase activity"/>
    <property type="evidence" value="ECO:0007669"/>
    <property type="project" value="UniProtKB-KW"/>
</dbReference>
<evidence type="ECO:0000256" key="6">
    <source>
        <dbReference type="ARBA" id="ARBA00022559"/>
    </source>
</evidence>
<dbReference type="PROSITE" id="PS01186">
    <property type="entry name" value="EGF_2"/>
    <property type="match status" value="1"/>
</dbReference>
<dbReference type="PANTHER" id="PTHR11475">
    <property type="entry name" value="OXIDASE/PEROXIDASE"/>
    <property type="match status" value="1"/>
</dbReference>
<dbReference type="SMART" id="SM00179">
    <property type="entry name" value="EGF_CA"/>
    <property type="match status" value="1"/>
</dbReference>
<dbReference type="InterPro" id="IPR002126">
    <property type="entry name" value="Cadherin-like_dom"/>
</dbReference>
<evidence type="ECO:0000256" key="12">
    <source>
        <dbReference type="PIRSR" id="PIRSR619791-2"/>
    </source>
</evidence>
<dbReference type="Pfam" id="PF00688">
    <property type="entry name" value="TGFb_propeptide"/>
    <property type="match status" value="1"/>
</dbReference>
<feature type="domain" description="Cadherin" evidence="18">
    <location>
        <begin position="200"/>
        <end position="317"/>
    </location>
</feature>
<protein>
    <recommendedName>
        <fullName evidence="21">EGF-like domain-containing protein</fullName>
    </recommendedName>
</protein>
<dbReference type="PANTHER" id="PTHR11475:SF4">
    <property type="entry name" value="CHORION PEROXIDASE"/>
    <property type="match status" value="1"/>
</dbReference>
<dbReference type="PROSITE" id="PS50268">
    <property type="entry name" value="CADHERIN_2"/>
    <property type="match status" value="1"/>
</dbReference>
<evidence type="ECO:0000256" key="1">
    <source>
        <dbReference type="ARBA" id="ARBA00001970"/>
    </source>
</evidence>